<feature type="binding site" evidence="10">
    <location>
        <position position="90"/>
    </location>
    <ligand>
        <name>Mg(2+)</name>
        <dbReference type="ChEBI" id="CHEBI:18420"/>
        <label>2</label>
    </ligand>
</feature>
<evidence type="ECO:0000256" key="6">
    <source>
        <dbReference type="ARBA" id="ARBA00022801"/>
    </source>
</evidence>
<keyword evidence="12" id="KW-1185">Reference proteome</keyword>
<accession>A0A0X1KMU7</accession>
<dbReference type="PANTHER" id="PTHR20854">
    <property type="entry name" value="INOSITOL MONOPHOSPHATASE"/>
    <property type="match status" value="1"/>
</dbReference>
<dbReference type="AlphaFoldDB" id="A0A0X1KMU7"/>
<dbReference type="Gene3D" id="3.30.540.10">
    <property type="entry name" value="Fructose-1,6-Bisphosphatase, subunit A, domain 1"/>
    <property type="match status" value="1"/>
</dbReference>
<dbReference type="EMBL" id="CP007140">
    <property type="protein sequence ID" value="AJC72583.1"/>
    <property type="molecule type" value="Genomic_DNA"/>
</dbReference>
<comment type="similarity">
    <text evidence="9">Belongs to the inositol monophosphatase superfamily. FBPase class 4 family.</text>
</comment>
<reference evidence="11 12" key="1">
    <citation type="submission" date="2014-01" db="EMBL/GenBank/DDBJ databases">
        <title>Genome sequencing of Thermococcus guaymasensis.</title>
        <authorList>
            <person name="Zhang X."/>
            <person name="Alvare G."/>
            <person name="Fristensky B."/>
            <person name="Chen L."/>
            <person name="Suen T."/>
            <person name="Chen Q."/>
            <person name="Ma K."/>
        </authorList>
    </citation>
    <scope>NUCLEOTIDE SEQUENCE [LARGE SCALE GENOMIC DNA]</scope>
    <source>
        <strain evidence="11 12">DSM 11113</strain>
    </source>
</reference>
<dbReference type="RefSeq" id="WP_084213888.1">
    <property type="nucleotide sequence ID" value="NZ_CP007140.1"/>
</dbReference>
<evidence type="ECO:0000256" key="7">
    <source>
        <dbReference type="ARBA" id="ARBA00022842"/>
    </source>
</evidence>
<dbReference type="STRING" id="1432656.X802_10780"/>
<dbReference type="PRINTS" id="PR00377">
    <property type="entry name" value="IMPHPHTASES"/>
</dbReference>
<keyword evidence="6" id="KW-0378">Hydrolase</keyword>
<name>A0A0X1KMU7_9EURY</name>
<protein>
    <recommendedName>
        <fullName evidence="4">fructose-bisphosphatase</fullName>
        <ecNumber evidence="4">3.1.3.11</ecNumber>
    </recommendedName>
</protein>
<dbReference type="PATRIC" id="fig|1432656.3.peg.2109"/>
<feature type="binding site" evidence="10">
    <location>
        <position position="89"/>
    </location>
    <ligand>
        <name>Mg(2+)</name>
        <dbReference type="ChEBI" id="CHEBI:18420"/>
        <label>1</label>
        <note>catalytic</note>
    </ligand>
</feature>
<gene>
    <name evidence="11" type="ORF">X802_10780</name>
</gene>
<dbReference type="GO" id="GO:0046872">
    <property type="term" value="F:metal ion binding"/>
    <property type="evidence" value="ECO:0007669"/>
    <property type="project" value="UniProtKB-KW"/>
</dbReference>
<feature type="binding site" evidence="10">
    <location>
        <position position="87"/>
    </location>
    <ligand>
        <name>Mg(2+)</name>
        <dbReference type="ChEBI" id="CHEBI:18420"/>
        <label>1</label>
        <note>catalytic</note>
    </ligand>
</feature>
<dbReference type="FunFam" id="3.40.190.80:FF:000020">
    <property type="entry name" value="Fructose-1,6-bisphosphatase/inositol-1-monophosphatase"/>
    <property type="match status" value="1"/>
</dbReference>
<evidence type="ECO:0000256" key="3">
    <source>
        <dbReference type="ARBA" id="ARBA00011738"/>
    </source>
</evidence>
<comment type="subunit">
    <text evidence="3">Homodimer.</text>
</comment>
<dbReference type="EC" id="3.1.3.11" evidence="4"/>
<dbReference type="Gene3D" id="3.40.190.80">
    <property type="match status" value="1"/>
</dbReference>
<dbReference type="Proteomes" id="UP000062043">
    <property type="component" value="Chromosome"/>
</dbReference>
<proteinExistence type="inferred from homology"/>
<sequence>MSDPSNVMWKQVIFSLAKDLEKVVMPIFGKPEAGKNVGTNVSGDITKYVDKVAEDMTLERLKSLGVNIVSEEVGFVDLGSEYTAVIDPIDGSYNFTAGIPIFAFSFALFQREKPVYAALYEFATQNYYEAIPGKGAFLNGEPIRVRPLPPAKAAVSFYTRGRGVGLIRRVKRVRVLGAIAVEMAYLARGTLQGVVDIRNYVRPTDVAAGTLLVREAGGKVVDETGKDIKIHLSAEEKMNLIAASDGELLRVILEEVNSDGS</sequence>
<evidence type="ECO:0000256" key="4">
    <source>
        <dbReference type="ARBA" id="ARBA00013093"/>
    </source>
</evidence>
<dbReference type="GO" id="GO:0007165">
    <property type="term" value="P:signal transduction"/>
    <property type="evidence" value="ECO:0007669"/>
    <property type="project" value="TreeGrafter"/>
</dbReference>
<dbReference type="GeneID" id="27136134"/>
<dbReference type="PANTHER" id="PTHR20854:SF4">
    <property type="entry name" value="INOSITOL-1-MONOPHOSPHATASE-RELATED"/>
    <property type="match status" value="1"/>
</dbReference>
<dbReference type="KEGG" id="tgy:X802_10780"/>
<organism evidence="11 12">
    <name type="scientific">Thermococcus guaymasensis DSM 11113</name>
    <dbReference type="NCBI Taxonomy" id="1432656"/>
    <lineage>
        <taxon>Archaea</taxon>
        <taxon>Methanobacteriati</taxon>
        <taxon>Methanobacteriota</taxon>
        <taxon>Thermococci</taxon>
        <taxon>Thermococcales</taxon>
        <taxon>Thermococcaceae</taxon>
        <taxon>Thermococcus</taxon>
    </lineage>
</organism>
<dbReference type="SUPFAM" id="SSF56655">
    <property type="entry name" value="Carbohydrate phosphatase"/>
    <property type="match status" value="1"/>
</dbReference>
<evidence type="ECO:0000256" key="9">
    <source>
        <dbReference type="ARBA" id="ARBA00038103"/>
    </source>
</evidence>
<evidence type="ECO:0000256" key="10">
    <source>
        <dbReference type="PIRSR" id="PIRSR600760-2"/>
    </source>
</evidence>
<dbReference type="GO" id="GO:0008934">
    <property type="term" value="F:inositol monophosphate 1-phosphatase activity"/>
    <property type="evidence" value="ECO:0007669"/>
    <property type="project" value="TreeGrafter"/>
</dbReference>
<dbReference type="GO" id="GO:0042132">
    <property type="term" value="F:fructose 1,6-bisphosphate 1-phosphatase activity"/>
    <property type="evidence" value="ECO:0007669"/>
    <property type="project" value="UniProtKB-EC"/>
</dbReference>
<keyword evidence="8" id="KW-0119">Carbohydrate metabolism</keyword>
<dbReference type="GO" id="GO:0006020">
    <property type="term" value="P:inositol metabolic process"/>
    <property type="evidence" value="ECO:0007669"/>
    <property type="project" value="TreeGrafter"/>
</dbReference>
<dbReference type="Pfam" id="PF00459">
    <property type="entry name" value="Inositol_P"/>
    <property type="match status" value="1"/>
</dbReference>
<dbReference type="FunFam" id="3.30.540.10:FF:000027">
    <property type="entry name" value="Fructose-1,6-bisphosphatase/inositol-1-monophosphatase"/>
    <property type="match status" value="1"/>
</dbReference>
<evidence type="ECO:0000256" key="2">
    <source>
        <dbReference type="ARBA" id="ARBA00001946"/>
    </source>
</evidence>
<comment type="catalytic activity">
    <reaction evidence="1">
        <text>beta-D-fructose 1,6-bisphosphate + H2O = beta-D-fructose 6-phosphate + phosphate</text>
        <dbReference type="Rhea" id="RHEA:11064"/>
        <dbReference type="ChEBI" id="CHEBI:15377"/>
        <dbReference type="ChEBI" id="CHEBI:32966"/>
        <dbReference type="ChEBI" id="CHEBI:43474"/>
        <dbReference type="ChEBI" id="CHEBI:57634"/>
        <dbReference type="EC" id="3.1.3.11"/>
    </reaction>
</comment>
<evidence type="ECO:0000313" key="11">
    <source>
        <dbReference type="EMBL" id="AJC72583.1"/>
    </source>
</evidence>
<comment type="cofactor">
    <cofactor evidence="2 10">
        <name>Mg(2+)</name>
        <dbReference type="ChEBI" id="CHEBI:18420"/>
    </cofactor>
</comment>
<dbReference type="NCBIfam" id="NF009321">
    <property type="entry name" value="PRK12676.1"/>
    <property type="match status" value="1"/>
</dbReference>
<evidence type="ECO:0000256" key="5">
    <source>
        <dbReference type="ARBA" id="ARBA00022723"/>
    </source>
</evidence>
<evidence type="ECO:0000256" key="8">
    <source>
        <dbReference type="ARBA" id="ARBA00023277"/>
    </source>
</evidence>
<evidence type="ECO:0000313" key="12">
    <source>
        <dbReference type="Proteomes" id="UP000062043"/>
    </source>
</evidence>
<keyword evidence="7 10" id="KW-0460">Magnesium</keyword>
<feature type="binding site" evidence="10">
    <location>
        <position position="71"/>
    </location>
    <ligand>
        <name>Mg(2+)</name>
        <dbReference type="ChEBI" id="CHEBI:18420"/>
        <label>1</label>
        <note>catalytic</note>
    </ligand>
</feature>
<dbReference type="InterPro" id="IPR020583">
    <property type="entry name" value="Inositol_monoP_metal-BS"/>
</dbReference>
<evidence type="ECO:0000256" key="1">
    <source>
        <dbReference type="ARBA" id="ARBA00001273"/>
    </source>
</evidence>
<keyword evidence="5 10" id="KW-0479">Metal-binding</keyword>
<dbReference type="InterPro" id="IPR000760">
    <property type="entry name" value="Inositol_monophosphatase-like"/>
</dbReference>
<feature type="binding site" evidence="10">
    <location>
        <position position="205"/>
    </location>
    <ligand>
        <name>Mg(2+)</name>
        <dbReference type="ChEBI" id="CHEBI:18420"/>
        <label>1</label>
        <note>catalytic</note>
    </ligand>
</feature>
<dbReference type="PROSITE" id="PS00629">
    <property type="entry name" value="IMP_1"/>
    <property type="match status" value="1"/>
</dbReference>